<dbReference type="Proteomes" id="UP000009159">
    <property type="component" value="Chromosome"/>
</dbReference>
<dbReference type="Pfam" id="PF05845">
    <property type="entry name" value="PhnH"/>
    <property type="match status" value="1"/>
</dbReference>
<reference evidence="1" key="1">
    <citation type="submission" date="2006-12" db="EMBL/GenBank/DDBJ databases">
        <title>Complete sequence of Mycobacterium vanbaalenii PYR-1.</title>
        <authorList>
            <consortium name="US DOE Joint Genome Institute"/>
            <person name="Copeland A."/>
            <person name="Lucas S."/>
            <person name="Lapidus A."/>
            <person name="Barry K."/>
            <person name="Detter J.C."/>
            <person name="Glavina del Rio T."/>
            <person name="Hammon N."/>
            <person name="Israni S."/>
            <person name="Dalin E."/>
            <person name="Tice H."/>
            <person name="Pitluck S."/>
            <person name="Singan V."/>
            <person name="Schmutz J."/>
            <person name="Larimer F."/>
            <person name="Land M."/>
            <person name="Hauser L."/>
            <person name="Kyrpides N."/>
            <person name="Anderson I.J."/>
            <person name="Miller C."/>
            <person name="Richardson P."/>
        </authorList>
    </citation>
    <scope>NUCLEOTIDE SEQUENCE [LARGE SCALE GENOMIC DNA]</scope>
    <source>
        <strain evidence="1">PYR-1</strain>
    </source>
</reference>
<dbReference type="InterPro" id="IPR008772">
    <property type="entry name" value="Phosphonate_metab_PhnH"/>
</dbReference>
<proteinExistence type="predicted"/>
<dbReference type="GO" id="GO:0019634">
    <property type="term" value="P:organic phosphonate metabolic process"/>
    <property type="evidence" value="ECO:0007669"/>
    <property type="project" value="InterPro"/>
</dbReference>
<dbReference type="Gene3D" id="3.40.50.11310">
    <property type="entry name" value="Bacterial phosphonate metabolism protein PhnH"/>
    <property type="match status" value="1"/>
</dbReference>
<dbReference type="AlphaFoldDB" id="A1THI7"/>
<dbReference type="SUPFAM" id="SSF159709">
    <property type="entry name" value="PhnH-like"/>
    <property type="match status" value="1"/>
</dbReference>
<protein>
    <submittedName>
        <fullName evidence="1">Uncharacterized enzyme of phosphonate metabolism-like protein</fullName>
    </submittedName>
</protein>
<evidence type="ECO:0000313" key="1">
    <source>
        <dbReference type="EMBL" id="ABM16637.1"/>
    </source>
</evidence>
<dbReference type="KEGG" id="mva:Mvan_5872"/>
<dbReference type="InterPro" id="IPR038058">
    <property type="entry name" value="PhnH-like_sp"/>
</dbReference>
<name>A1THI7_MYCVP</name>
<dbReference type="HOGENOM" id="CLU_1446211_0_0_11"/>
<accession>A1THI7</accession>
<dbReference type="EMBL" id="CP000511">
    <property type="protein sequence ID" value="ABM16637.1"/>
    <property type="molecule type" value="Genomic_DNA"/>
</dbReference>
<gene>
    <name evidence="1" type="ordered locus">Mvan_5872</name>
</gene>
<evidence type="ECO:0000313" key="2">
    <source>
        <dbReference type="Proteomes" id="UP000009159"/>
    </source>
</evidence>
<organism evidence="1 2">
    <name type="scientific">Mycolicibacterium vanbaalenii (strain DSM 7251 / JCM 13017 / BCRC 16820 / KCTC 9966 / NRRL B-24157 / PYR-1)</name>
    <name type="common">Mycobacterium vanbaalenii</name>
    <dbReference type="NCBI Taxonomy" id="350058"/>
    <lineage>
        <taxon>Bacteria</taxon>
        <taxon>Bacillati</taxon>
        <taxon>Actinomycetota</taxon>
        <taxon>Actinomycetes</taxon>
        <taxon>Mycobacteriales</taxon>
        <taxon>Mycobacteriaceae</taxon>
        <taxon>Mycolicibacterium</taxon>
    </lineage>
</organism>
<dbReference type="STRING" id="350058.Mvan_5872"/>
<dbReference type="RefSeq" id="WP_011782988.1">
    <property type="nucleotide sequence ID" value="NC_008726.1"/>
</dbReference>
<dbReference type="eggNOG" id="COG3625">
    <property type="taxonomic scope" value="Bacteria"/>
</dbReference>
<keyword evidence="2" id="KW-1185">Reference proteome</keyword>
<sequence>MRWDAVHDSRTTFLACMRALCSPGTPIELSGTPQICEHPELDRGAAVLLALLDRGLGLGTHGGDAVHRVADMVCALTGADSAEVGAADWVLVHGPAATPISQARRGTRRTPETGATVVIATAGDARPLLLSGPGLPEPATAFVPLDALALHALSAANANPPAGVDLLIVTPECLIGLPRSVAIQAVP</sequence>